<proteinExistence type="predicted"/>
<evidence type="ECO:0000313" key="2">
    <source>
        <dbReference type="EMBL" id="SDG56428.1"/>
    </source>
</evidence>
<name>A0A1G7VA18_THETY</name>
<gene>
    <name evidence="2" type="ORF">SAMN04244560_02566</name>
</gene>
<dbReference type="RefSeq" id="WP_074592899.1">
    <property type="nucleotide sequence ID" value="NZ_FNBS01000090.1"/>
</dbReference>
<dbReference type="InterPro" id="IPR028979">
    <property type="entry name" value="Ser_kin/Pase_Hpr-like_N_sf"/>
</dbReference>
<dbReference type="SUPFAM" id="SSF75138">
    <property type="entry name" value="HprK N-terminal domain-like"/>
    <property type="match status" value="1"/>
</dbReference>
<dbReference type="EMBL" id="FNBS01000090">
    <property type="protein sequence ID" value="SDG56428.1"/>
    <property type="molecule type" value="Genomic_DNA"/>
</dbReference>
<accession>A0A1G7VA18</accession>
<dbReference type="Gene3D" id="3.40.1390.20">
    <property type="entry name" value="HprK N-terminal domain-like"/>
    <property type="match status" value="1"/>
</dbReference>
<dbReference type="Proteomes" id="UP000183404">
    <property type="component" value="Unassembled WGS sequence"/>
</dbReference>
<dbReference type="InterPro" id="IPR010766">
    <property type="entry name" value="DRTGG"/>
</dbReference>
<feature type="domain" description="DRTGG" evidence="1">
    <location>
        <begin position="16"/>
        <end position="106"/>
    </location>
</feature>
<dbReference type="AlphaFoldDB" id="A0A1G7VA18"/>
<organism evidence="2 3">
    <name type="scientific">Thermoanaerobacter thermohydrosulfuricus</name>
    <name type="common">Clostridium thermohydrosulfuricum</name>
    <dbReference type="NCBI Taxonomy" id="1516"/>
    <lineage>
        <taxon>Bacteria</taxon>
        <taxon>Bacillati</taxon>
        <taxon>Bacillota</taxon>
        <taxon>Clostridia</taxon>
        <taxon>Thermoanaerobacterales</taxon>
        <taxon>Thermoanaerobacteraceae</taxon>
        <taxon>Thermoanaerobacter</taxon>
    </lineage>
</organism>
<reference evidence="2 3" key="1">
    <citation type="submission" date="2016-10" db="EMBL/GenBank/DDBJ databases">
        <authorList>
            <person name="de Groot N.N."/>
        </authorList>
    </citation>
    <scope>NUCLEOTIDE SEQUENCE [LARGE SCALE GENOMIC DNA]</scope>
    <source>
        <strain evidence="2 3">DSM 569</strain>
    </source>
</reference>
<evidence type="ECO:0000259" key="1">
    <source>
        <dbReference type="Pfam" id="PF07085"/>
    </source>
</evidence>
<dbReference type="Pfam" id="PF07085">
    <property type="entry name" value="DRTGG"/>
    <property type="match status" value="1"/>
</dbReference>
<evidence type="ECO:0000313" key="3">
    <source>
        <dbReference type="Proteomes" id="UP000183404"/>
    </source>
</evidence>
<protein>
    <submittedName>
        <fullName evidence="2">DRTGG domain-containing protein</fullName>
    </submittedName>
</protein>
<sequence>MGIKVADLVNRGFKLVAGGNGIDKEIEGVYICDLLSWVMAHAKAKSAWITIQTHVNIVAVALLAEISCIIIPEDAKLDEEAKKKADEEGIPILSFTGTSYEAAITLYEMMK</sequence>